<dbReference type="AlphaFoldDB" id="A0A4U8QLT4"/>
<evidence type="ECO:0000256" key="1">
    <source>
        <dbReference type="ARBA" id="ARBA00004651"/>
    </source>
</evidence>
<feature type="domain" description="ABC3 transporter permease C-terminal" evidence="7">
    <location>
        <begin position="51"/>
        <end position="163"/>
    </location>
</feature>
<dbReference type="PANTHER" id="PTHR46795">
    <property type="entry name" value="ABC TRANSPORTER PERMEASE-RELATED-RELATED"/>
    <property type="match status" value="1"/>
</dbReference>
<organism evidence="8 9">
    <name type="scientific">Robinsoniella peoriensis</name>
    <dbReference type="NCBI Taxonomy" id="180332"/>
    <lineage>
        <taxon>Bacteria</taxon>
        <taxon>Bacillati</taxon>
        <taxon>Bacillota</taxon>
        <taxon>Clostridia</taxon>
        <taxon>Lachnospirales</taxon>
        <taxon>Lachnospiraceae</taxon>
        <taxon>Robinsoniella</taxon>
    </lineage>
</organism>
<feature type="transmembrane region" description="Helical" evidence="6">
    <location>
        <begin position="365"/>
        <end position="387"/>
    </location>
</feature>
<keyword evidence="5 6" id="KW-0472">Membrane</keyword>
<keyword evidence="4 6" id="KW-1133">Transmembrane helix</keyword>
<keyword evidence="2" id="KW-1003">Cell membrane</keyword>
<dbReference type="Proteomes" id="UP000306509">
    <property type="component" value="Unassembled WGS sequence"/>
</dbReference>
<feature type="transmembrane region" description="Helical" evidence="6">
    <location>
        <begin position="308"/>
        <end position="331"/>
    </location>
</feature>
<evidence type="ECO:0000256" key="6">
    <source>
        <dbReference type="SAM" id="Phobius"/>
    </source>
</evidence>
<evidence type="ECO:0000259" key="7">
    <source>
        <dbReference type="Pfam" id="PF02687"/>
    </source>
</evidence>
<dbReference type="GO" id="GO:0005886">
    <property type="term" value="C:plasma membrane"/>
    <property type="evidence" value="ECO:0007669"/>
    <property type="project" value="UniProtKB-SubCell"/>
</dbReference>
<feature type="transmembrane region" description="Helical" evidence="6">
    <location>
        <begin position="17"/>
        <end position="39"/>
    </location>
</feature>
<feature type="transmembrane region" description="Helical" evidence="6">
    <location>
        <begin position="187"/>
        <end position="208"/>
    </location>
</feature>
<dbReference type="Pfam" id="PF02687">
    <property type="entry name" value="FtsX"/>
    <property type="match status" value="1"/>
</dbReference>
<feature type="transmembrane region" description="Helical" evidence="6">
    <location>
        <begin position="132"/>
        <end position="158"/>
    </location>
</feature>
<gene>
    <name evidence="8" type="ORF">DSM106044_01235</name>
</gene>
<dbReference type="PANTHER" id="PTHR46795:SF3">
    <property type="entry name" value="ABC TRANSPORTER PERMEASE"/>
    <property type="match status" value="1"/>
</dbReference>
<feature type="transmembrane region" description="Helical" evidence="6">
    <location>
        <begin position="214"/>
        <end position="236"/>
    </location>
</feature>
<evidence type="ECO:0000256" key="5">
    <source>
        <dbReference type="ARBA" id="ARBA00023136"/>
    </source>
</evidence>
<evidence type="ECO:0000256" key="2">
    <source>
        <dbReference type="ARBA" id="ARBA00022475"/>
    </source>
</evidence>
<feature type="transmembrane region" description="Helical" evidence="6">
    <location>
        <begin position="45"/>
        <end position="67"/>
    </location>
</feature>
<evidence type="ECO:0000256" key="4">
    <source>
        <dbReference type="ARBA" id="ARBA00022989"/>
    </source>
</evidence>
<dbReference type="RefSeq" id="WP_138002037.1">
    <property type="nucleotide sequence ID" value="NZ_QGQD01000025.1"/>
</dbReference>
<dbReference type="InterPro" id="IPR036259">
    <property type="entry name" value="MFS_trans_sf"/>
</dbReference>
<evidence type="ECO:0000256" key="3">
    <source>
        <dbReference type="ARBA" id="ARBA00022692"/>
    </source>
</evidence>
<dbReference type="STRING" id="180332.GCA_000797495_04325"/>
<comment type="caution">
    <text evidence="8">The sequence shown here is derived from an EMBL/GenBank/DDBJ whole genome shotgun (WGS) entry which is preliminary data.</text>
</comment>
<protein>
    <submittedName>
        <fullName evidence="8">FtsX-like permease family protein</fullName>
    </submittedName>
</protein>
<accession>A0A4U8QLT4</accession>
<sequence>MYFRLALRNAKRSMIDYLLYTFTLVILLTIMSVSNYISMISNINFGFQTVSLPILIILISIVLVGYINKFMLTQRSKEFANYLLMGMEKNYLIKMFVIEFNGISLICFFISSLLCFPICYLTAILLNINMSVIIFIQSIFYGVIYFIIIELFSTYLIIYRIKDLQICELMKEKKRNESSTVKYNYQFWYFIFLSSFICFVFMLCAIVFSSEDFVFLLIPSISLPILLNVFSFYNWLFQLLISKRKECNEKLYKKEYLYLVGKITSASKSNTIINTVFCCCLLFSAMAFIFGVLMFTDTDLFLNKDIQNWMGVIQIFICIIFIVLFFSIISLKEIIENKHKEEEVRLLTYLGKDKKQLKSLIRKQTLINLSIPSFMAFVILLVATPLINHKVNTLLPNVLNNICLYSLGVYTLCFLVLYFCYYIIVYVINTKNINY</sequence>
<comment type="subcellular location">
    <subcellularLocation>
        <location evidence="1">Cell membrane</location>
        <topology evidence="1">Multi-pass membrane protein</topology>
    </subcellularLocation>
</comment>
<dbReference type="EMBL" id="QGQD01000025">
    <property type="protein sequence ID" value="TLD01866.1"/>
    <property type="molecule type" value="Genomic_DNA"/>
</dbReference>
<keyword evidence="9" id="KW-1185">Reference proteome</keyword>
<dbReference type="InterPro" id="IPR003838">
    <property type="entry name" value="ABC3_permease_C"/>
</dbReference>
<evidence type="ECO:0000313" key="9">
    <source>
        <dbReference type="Proteomes" id="UP000306509"/>
    </source>
</evidence>
<dbReference type="SUPFAM" id="SSF103473">
    <property type="entry name" value="MFS general substrate transporter"/>
    <property type="match status" value="1"/>
</dbReference>
<keyword evidence="3 6" id="KW-0812">Transmembrane</keyword>
<reference evidence="8 9" key="1">
    <citation type="journal article" date="2019" name="Anaerobe">
        <title>Detection of Robinsoniella peoriensis in multiple bone samples of a trauma patient.</title>
        <authorList>
            <person name="Schrottner P."/>
            <person name="Hartwich K."/>
            <person name="Bunk B."/>
            <person name="Schober I."/>
            <person name="Helbig S."/>
            <person name="Rudolph W.W."/>
            <person name="Gunzer F."/>
        </authorList>
    </citation>
    <scope>NUCLEOTIDE SEQUENCE [LARGE SCALE GENOMIC DNA]</scope>
    <source>
        <strain evidence="8 9">DSM 106044</strain>
    </source>
</reference>
<feature type="transmembrane region" description="Helical" evidence="6">
    <location>
        <begin position="272"/>
        <end position="296"/>
    </location>
</feature>
<name>A0A4U8QLT4_9FIRM</name>
<dbReference type="InterPro" id="IPR052536">
    <property type="entry name" value="ABC-4_Integral_Memb_Prot"/>
</dbReference>
<feature type="transmembrane region" description="Helical" evidence="6">
    <location>
        <begin position="407"/>
        <end position="428"/>
    </location>
</feature>
<evidence type="ECO:0000313" key="8">
    <source>
        <dbReference type="EMBL" id="TLD01866.1"/>
    </source>
</evidence>
<feature type="transmembrane region" description="Helical" evidence="6">
    <location>
        <begin position="103"/>
        <end position="126"/>
    </location>
</feature>
<proteinExistence type="predicted"/>